<dbReference type="AlphaFoldDB" id="A0A1J0GEW9"/>
<evidence type="ECO:0000313" key="6">
    <source>
        <dbReference type="Proteomes" id="UP000182569"/>
    </source>
</evidence>
<evidence type="ECO:0000313" key="5">
    <source>
        <dbReference type="EMBL" id="APC39914.1"/>
    </source>
</evidence>
<dbReference type="RefSeq" id="WP_071612207.1">
    <property type="nucleotide sequence ID" value="NZ_CP015756.1"/>
</dbReference>
<dbReference type="GO" id="GO:0051536">
    <property type="term" value="F:iron-sulfur cluster binding"/>
    <property type="evidence" value="ECO:0007669"/>
    <property type="project" value="UniProtKB-KW"/>
</dbReference>
<protein>
    <recommendedName>
        <fullName evidence="4">4Fe-4S ferredoxin-type domain-containing protein</fullName>
    </recommendedName>
</protein>
<keyword evidence="6" id="KW-1185">Reference proteome</keyword>
<keyword evidence="1" id="KW-0479">Metal-binding</keyword>
<dbReference type="InterPro" id="IPR029039">
    <property type="entry name" value="Flavoprotein-like_sf"/>
</dbReference>
<dbReference type="Proteomes" id="UP000182569">
    <property type="component" value="Chromosome"/>
</dbReference>
<dbReference type="NCBIfam" id="NF038196">
    <property type="entry name" value="ferrodoxin_EFR1"/>
    <property type="match status" value="1"/>
</dbReference>
<dbReference type="Pfam" id="PF13187">
    <property type="entry name" value="Fer4_9"/>
    <property type="match status" value="1"/>
</dbReference>
<dbReference type="Gene3D" id="3.40.50.360">
    <property type="match status" value="1"/>
</dbReference>
<sequence length="260" mass="29124">MKNTIFYFTGTGNSLKVAQDLAIKLGDSTIVSITSFLKKNGEILISSERIGIVYPVYMWGIPKIVSKFIKVISHKNKDKFFFAVATNGGKVAGSLLVLSNKLSSRGFKLSLGFSLKLPSNFTPKHSADSIKDQKSLFIVAEKKLSEIALLIKNNEIAKIERGTFKECILKTSIFYRIISPFIPKLDKIFVVDKNCISCGLCEKICPVQNVILKNGKPIWTHNCEMCFRCLSYCPKDAIQFGKGTIGKKRYKNPFIKVNDF</sequence>
<dbReference type="InterPro" id="IPR017900">
    <property type="entry name" value="4Fe4S_Fe_S_CS"/>
</dbReference>
<reference evidence="6" key="1">
    <citation type="journal article" date="2016" name="Front. Microbiol.">
        <title>Complete Genome Sequence of Clostridium estertheticum DSM 8809, a Microbe Identified in Spoiled Vacuum Packed Beef.</title>
        <authorList>
            <person name="Yu Z."/>
            <person name="Gunn L."/>
            <person name="Brennan E."/>
            <person name="Reid R."/>
            <person name="Wall P.G."/>
            <person name="Gaora O.P."/>
            <person name="Hurley D."/>
            <person name="Bolton D."/>
            <person name="Fanning S."/>
        </authorList>
    </citation>
    <scope>NUCLEOTIDE SEQUENCE [LARGE SCALE GENOMIC DNA]</scope>
    <source>
        <strain evidence="6">DSM 8809</strain>
    </source>
</reference>
<dbReference type="GO" id="GO:0046872">
    <property type="term" value="F:metal ion binding"/>
    <property type="evidence" value="ECO:0007669"/>
    <property type="project" value="UniProtKB-KW"/>
</dbReference>
<dbReference type="EMBL" id="CP015756">
    <property type="protein sequence ID" value="APC39914.1"/>
    <property type="molecule type" value="Genomic_DNA"/>
</dbReference>
<feature type="domain" description="4Fe-4S ferredoxin-type" evidence="4">
    <location>
        <begin position="187"/>
        <end position="215"/>
    </location>
</feature>
<keyword evidence="3" id="KW-0411">Iron-sulfur</keyword>
<organism evidence="5 6">
    <name type="scientific">Clostridium estertheticum subsp. estertheticum</name>
    <dbReference type="NCBI Taxonomy" id="1552"/>
    <lineage>
        <taxon>Bacteria</taxon>
        <taxon>Bacillati</taxon>
        <taxon>Bacillota</taxon>
        <taxon>Clostridia</taxon>
        <taxon>Eubacteriales</taxon>
        <taxon>Clostridiaceae</taxon>
        <taxon>Clostridium</taxon>
    </lineage>
</organism>
<dbReference type="Gene3D" id="3.30.70.20">
    <property type="match status" value="1"/>
</dbReference>
<dbReference type="InterPro" id="IPR026816">
    <property type="entry name" value="Flavodoxin_dom"/>
</dbReference>
<evidence type="ECO:0000259" key="4">
    <source>
        <dbReference type="PROSITE" id="PS51379"/>
    </source>
</evidence>
<dbReference type="PROSITE" id="PS51379">
    <property type="entry name" value="4FE4S_FER_2"/>
    <property type="match status" value="2"/>
</dbReference>
<evidence type="ECO:0000256" key="1">
    <source>
        <dbReference type="ARBA" id="ARBA00022723"/>
    </source>
</evidence>
<dbReference type="PROSITE" id="PS00198">
    <property type="entry name" value="4FE4S_FER_1"/>
    <property type="match status" value="2"/>
</dbReference>
<keyword evidence="2" id="KW-0408">Iron</keyword>
<accession>A0A1J0GEW9</accession>
<name>A0A1J0GEW9_9CLOT</name>
<gene>
    <name evidence="5" type="ORF">A7L45_07430</name>
</gene>
<dbReference type="InterPro" id="IPR047964">
    <property type="entry name" value="EFR1-like"/>
</dbReference>
<proteinExistence type="predicted"/>
<dbReference type="SUPFAM" id="SSF52218">
    <property type="entry name" value="Flavoproteins"/>
    <property type="match status" value="1"/>
</dbReference>
<dbReference type="KEGG" id="ceu:A7L45_07430"/>
<feature type="domain" description="4Fe-4S ferredoxin-type" evidence="4">
    <location>
        <begin position="216"/>
        <end position="243"/>
    </location>
</feature>
<evidence type="ECO:0000256" key="2">
    <source>
        <dbReference type="ARBA" id="ARBA00023004"/>
    </source>
</evidence>
<dbReference type="Pfam" id="PF12724">
    <property type="entry name" value="Flavodoxin_5"/>
    <property type="match status" value="1"/>
</dbReference>
<evidence type="ECO:0000256" key="3">
    <source>
        <dbReference type="ARBA" id="ARBA00023014"/>
    </source>
</evidence>
<dbReference type="InterPro" id="IPR017896">
    <property type="entry name" value="4Fe4S_Fe-S-bd"/>
</dbReference>
<dbReference type="SUPFAM" id="SSF54862">
    <property type="entry name" value="4Fe-4S ferredoxins"/>
    <property type="match status" value="1"/>
</dbReference>
<dbReference type="STRING" id="1552.A7L45_07430"/>